<proteinExistence type="inferred from homology"/>
<feature type="binding site" evidence="8">
    <location>
        <position position="148"/>
    </location>
    <ligand>
        <name>Fe cation</name>
        <dbReference type="ChEBI" id="CHEBI:24875"/>
        <label>2</label>
    </ligand>
</feature>
<evidence type="ECO:0000256" key="6">
    <source>
        <dbReference type="ARBA" id="ARBA00023033"/>
    </source>
</evidence>
<dbReference type="PANTHER" id="PTHR11237:SF4">
    <property type="entry name" value="5-DEMETHOXYUBIQUINONE HYDROXYLASE, MITOCHONDRIAL"/>
    <property type="match status" value="1"/>
</dbReference>
<evidence type="ECO:0000256" key="1">
    <source>
        <dbReference type="ARBA" id="ARBA00004749"/>
    </source>
</evidence>
<comment type="similarity">
    <text evidence="8">Belongs to the COQ7 family.</text>
</comment>
<evidence type="ECO:0000256" key="4">
    <source>
        <dbReference type="ARBA" id="ARBA00023002"/>
    </source>
</evidence>
<comment type="pathway">
    <text evidence="1 8">Cofactor biosynthesis; ubiquinone biosynthesis.</text>
</comment>
<dbReference type="CDD" id="cd01042">
    <property type="entry name" value="DMQH"/>
    <property type="match status" value="1"/>
</dbReference>
<keyword evidence="10" id="KW-1185">Reference proteome</keyword>
<evidence type="ECO:0000256" key="3">
    <source>
        <dbReference type="ARBA" id="ARBA00022723"/>
    </source>
</evidence>
<evidence type="ECO:0000256" key="7">
    <source>
        <dbReference type="ARBA" id="ARBA00023136"/>
    </source>
</evidence>
<keyword evidence="4 8" id="KW-0560">Oxidoreductase</keyword>
<feature type="binding site" evidence="8">
    <location>
        <position position="64"/>
    </location>
    <ligand>
        <name>Fe cation</name>
        <dbReference type="ChEBI" id="CHEBI:24875"/>
        <label>1</label>
    </ligand>
</feature>
<dbReference type="GO" id="GO:0046872">
    <property type="term" value="F:metal ion binding"/>
    <property type="evidence" value="ECO:0007669"/>
    <property type="project" value="UniProtKB-KW"/>
</dbReference>
<reference evidence="9" key="1">
    <citation type="submission" date="2021-04" db="EMBL/GenBank/DDBJ databases">
        <title>Draft genome assembly of strain Phenylobacterium sp. 20VBR1 using MiniION and Illumina platforms.</title>
        <authorList>
            <person name="Thomas F.A."/>
            <person name="Krishnan K.P."/>
            <person name="Sinha R.K."/>
        </authorList>
    </citation>
    <scope>NUCLEOTIDE SEQUENCE</scope>
    <source>
        <strain evidence="9">20VBR1</strain>
    </source>
</reference>
<dbReference type="EMBL" id="JAGSGD010000001">
    <property type="protein sequence ID" value="MBR7621026.1"/>
    <property type="molecule type" value="Genomic_DNA"/>
</dbReference>
<evidence type="ECO:0000313" key="10">
    <source>
        <dbReference type="Proteomes" id="UP000622580"/>
    </source>
</evidence>
<organism evidence="9 10">
    <name type="scientific">Phenylobacterium glaciei</name>
    <dbReference type="NCBI Taxonomy" id="2803784"/>
    <lineage>
        <taxon>Bacteria</taxon>
        <taxon>Pseudomonadati</taxon>
        <taxon>Pseudomonadota</taxon>
        <taxon>Alphaproteobacteria</taxon>
        <taxon>Caulobacterales</taxon>
        <taxon>Caulobacteraceae</taxon>
        <taxon>Phenylobacterium</taxon>
    </lineage>
</organism>
<dbReference type="SUPFAM" id="SSF47240">
    <property type="entry name" value="Ferritin-like"/>
    <property type="match status" value="1"/>
</dbReference>
<name>A0A941D510_9CAUL</name>
<keyword evidence="3 8" id="KW-0479">Metal-binding</keyword>
<dbReference type="Proteomes" id="UP000622580">
    <property type="component" value="Unassembled WGS sequence"/>
</dbReference>
<dbReference type="InterPro" id="IPR011566">
    <property type="entry name" value="Ubq_synth_Coq7"/>
</dbReference>
<dbReference type="EC" id="1.14.99.60" evidence="8"/>
<comment type="caution">
    <text evidence="9">The sequence shown here is derived from an EMBL/GenBank/DDBJ whole genome shotgun (WGS) entry which is preliminary data.</text>
</comment>
<comment type="catalytic activity">
    <reaction evidence="8">
        <text>a 5-methoxy-2-methyl-3-(all-trans-polyprenyl)benzene-1,4-diol + AH2 + O2 = a 3-demethylubiquinol + A + H2O</text>
        <dbReference type="Rhea" id="RHEA:50908"/>
        <dbReference type="Rhea" id="RHEA-COMP:10859"/>
        <dbReference type="Rhea" id="RHEA-COMP:10914"/>
        <dbReference type="ChEBI" id="CHEBI:13193"/>
        <dbReference type="ChEBI" id="CHEBI:15377"/>
        <dbReference type="ChEBI" id="CHEBI:15379"/>
        <dbReference type="ChEBI" id="CHEBI:17499"/>
        <dbReference type="ChEBI" id="CHEBI:84167"/>
        <dbReference type="ChEBI" id="CHEBI:84422"/>
        <dbReference type="EC" id="1.14.99.60"/>
    </reaction>
</comment>
<dbReference type="RefSeq" id="WP_215341846.1">
    <property type="nucleotide sequence ID" value="NZ_JAGSGD010000001.1"/>
</dbReference>
<feature type="binding site" evidence="8">
    <location>
        <position position="148"/>
    </location>
    <ligand>
        <name>Fe cation</name>
        <dbReference type="ChEBI" id="CHEBI:24875"/>
        <label>1</label>
    </ligand>
</feature>
<evidence type="ECO:0000313" key="9">
    <source>
        <dbReference type="EMBL" id="MBR7621026.1"/>
    </source>
</evidence>
<evidence type="ECO:0000256" key="8">
    <source>
        <dbReference type="HAMAP-Rule" id="MF_01658"/>
    </source>
</evidence>
<keyword evidence="8" id="KW-1003">Cell membrane</keyword>
<feature type="binding site" evidence="8">
    <location>
        <position position="67"/>
    </location>
    <ligand>
        <name>Fe cation</name>
        <dbReference type="ChEBI" id="CHEBI:24875"/>
        <label>1</label>
    </ligand>
</feature>
<protein>
    <recommendedName>
        <fullName evidence="8">3-demethoxyubiquinol 3-hydroxylase</fullName>
        <shortName evidence="8">DMQ hydroxylase</shortName>
        <ecNumber evidence="8">1.14.99.60</ecNumber>
    </recommendedName>
    <alternativeName>
        <fullName evidence="8">2-nonaprenyl-3-methyl-6-methoxy-1,4-benzoquinol hydroxylase</fullName>
    </alternativeName>
</protein>
<dbReference type="InterPro" id="IPR009078">
    <property type="entry name" value="Ferritin-like_SF"/>
</dbReference>
<dbReference type="AlphaFoldDB" id="A0A941D510"/>
<dbReference type="HAMAP" id="MF_01658">
    <property type="entry name" value="COQ7"/>
    <property type="match status" value="1"/>
</dbReference>
<dbReference type="Pfam" id="PF03232">
    <property type="entry name" value="COQ7"/>
    <property type="match status" value="1"/>
</dbReference>
<accession>A0A941D510</accession>
<dbReference type="GO" id="GO:0006744">
    <property type="term" value="P:ubiquinone biosynthetic process"/>
    <property type="evidence" value="ECO:0007669"/>
    <property type="project" value="UniProtKB-UniRule"/>
</dbReference>
<gene>
    <name evidence="8" type="primary">coq7</name>
    <name evidence="9" type="ORF">JKL49_16655</name>
</gene>
<feature type="binding site" evidence="8">
    <location>
        <position position="64"/>
    </location>
    <ligand>
        <name>Fe cation</name>
        <dbReference type="ChEBI" id="CHEBI:24875"/>
        <label>2</label>
    </ligand>
</feature>
<evidence type="ECO:0000256" key="5">
    <source>
        <dbReference type="ARBA" id="ARBA00023004"/>
    </source>
</evidence>
<keyword evidence="2 8" id="KW-0831">Ubiquinone biosynthesis</keyword>
<dbReference type="GO" id="GO:0008682">
    <property type="term" value="F:3-demethoxyubiquinol 3-hydroxylase activity"/>
    <property type="evidence" value="ECO:0007669"/>
    <property type="project" value="UniProtKB-EC"/>
</dbReference>
<feature type="binding site" evidence="8">
    <location>
        <position position="151"/>
    </location>
    <ligand>
        <name>Fe cation</name>
        <dbReference type="ChEBI" id="CHEBI:24875"/>
        <label>2</label>
    </ligand>
</feature>
<feature type="binding site" evidence="8">
    <location>
        <position position="30"/>
    </location>
    <ligand>
        <name>Fe cation</name>
        <dbReference type="ChEBI" id="CHEBI:24875"/>
        <label>1</label>
    </ligand>
</feature>
<comment type="subcellular location">
    <subcellularLocation>
        <location evidence="8">Cell membrane</location>
        <topology evidence="8">Peripheral membrane protein</topology>
    </subcellularLocation>
</comment>
<dbReference type="GO" id="GO:0005886">
    <property type="term" value="C:plasma membrane"/>
    <property type="evidence" value="ECO:0007669"/>
    <property type="project" value="UniProtKB-SubCell"/>
</dbReference>
<comment type="function">
    <text evidence="8">Catalyzes the hydroxylation of 2-nonaprenyl-3-methyl-6-methoxy-1,4-benzoquinol during ubiquinone biosynthesis.</text>
</comment>
<dbReference type="PANTHER" id="PTHR11237">
    <property type="entry name" value="COENZYME Q10 BIOSYNTHESIS PROTEIN 7"/>
    <property type="match status" value="1"/>
</dbReference>
<feature type="binding site" evidence="8">
    <location>
        <position position="116"/>
    </location>
    <ligand>
        <name>Fe cation</name>
        <dbReference type="ChEBI" id="CHEBI:24875"/>
        <label>2</label>
    </ligand>
</feature>
<keyword evidence="7 8" id="KW-0472">Membrane</keyword>
<sequence>MSDKPIPPRPGQGAVAARLAEILRVDHAGEMAAVQIYRGQRAVLGGSKGHERISGQLAEMEGHEAVHLARFDALLTDHGVRPTAMTPVWRLAAFALGAGTALLGEKAAHACTEAVEDVIEQHYAGQVAELKGREPALAAELSKFRDEELAHRDHAVAEGAREAPGYPILAAVIRAGCKAAIKISEKL</sequence>
<evidence type="ECO:0000256" key="2">
    <source>
        <dbReference type="ARBA" id="ARBA00022688"/>
    </source>
</evidence>
<comment type="cofactor">
    <cofactor evidence="8">
        <name>Fe cation</name>
        <dbReference type="ChEBI" id="CHEBI:24875"/>
    </cofactor>
    <text evidence="8">Binds 2 iron ions per subunit.</text>
</comment>
<keyword evidence="6 8" id="KW-0503">Monooxygenase</keyword>
<keyword evidence="5 8" id="KW-0408">Iron</keyword>